<gene>
    <name evidence="1" type="ORF">XELAEV_18007913mg</name>
</gene>
<reference evidence="2" key="1">
    <citation type="journal article" date="2016" name="Nature">
        <title>Genome evolution in the allotetraploid frog Xenopus laevis.</title>
        <authorList>
            <person name="Session A.M."/>
            <person name="Uno Y."/>
            <person name="Kwon T."/>
            <person name="Chapman J.A."/>
            <person name="Toyoda A."/>
            <person name="Takahashi S."/>
            <person name="Fukui A."/>
            <person name="Hikosaka A."/>
            <person name="Suzuki A."/>
            <person name="Kondo M."/>
            <person name="van Heeringen S.J."/>
            <person name="Quigley I."/>
            <person name="Heinz S."/>
            <person name="Ogino H."/>
            <person name="Ochi H."/>
            <person name="Hellsten U."/>
            <person name="Lyons J.B."/>
            <person name="Simakov O."/>
            <person name="Putnam N."/>
            <person name="Stites J."/>
            <person name="Kuroki Y."/>
            <person name="Tanaka T."/>
            <person name="Michiue T."/>
            <person name="Watanabe M."/>
            <person name="Bogdanovic O."/>
            <person name="Lister R."/>
            <person name="Georgiou G."/>
            <person name="Paranjpe S.S."/>
            <person name="van Kruijsbergen I."/>
            <person name="Shu S."/>
            <person name="Carlson J."/>
            <person name="Kinoshita T."/>
            <person name="Ohta Y."/>
            <person name="Mawaribuchi S."/>
            <person name="Jenkins J."/>
            <person name="Grimwood J."/>
            <person name="Schmutz J."/>
            <person name="Mitros T."/>
            <person name="Mozaffari S.V."/>
            <person name="Suzuki Y."/>
            <person name="Haramoto Y."/>
            <person name="Yamamoto T.S."/>
            <person name="Takagi C."/>
            <person name="Heald R."/>
            <person name="Miller K."/>
            <person name="Haudenschild C."/>
            <person name="Kitzman J."/>
            <person name="Nakayama T."/>
            <person name="Izutsu Y."/>
            <person name="Robert J."/>
            <person name="Fortriede J."/>
            <person name="Burns K."/>
            <person name="Lotay V."/>
            <person name="Karimi K."/>
            <person name="Yasuoka Y."/>
            <person name="Dichmann D.S."/>
            <person name="Flajnik M.F."/>
            <person name="Houston D.W."/>
            <person name="Shendure J."/>
            <person name="DuPasquier L."/>
            <person name="Vize P.D."/>
            <person name="Zorn A.M."/>
            <person name="Ito M."/>
            <person name="Marcotte E.M."/>
            <person name="Wallingford J.B."/>
            <person name="Ito Y."/>
            <person name="Asashima M."/>
            <person name="Ueno N."/>
            <person name="Matsuda Y."/>
            <person name="Veenstra G.J."/>
            <person name="Fujiyama A."/>
            <person name="Harland R.M."/>
            <person name="Taira M."/>
            <person name="Rokhsar D.S."/>
        </authorList>
    </citation>
    <scope>NUCLEOTIDE SEQUENCE [LARGE SCALE GENOMIC DNA]</scope>
    <source>
        <strain evidence="2">J</strain>
    </source>
</reference>
<dbReference type="Proteomes" id="UP000694892">
    <property type="component" value="Chromosome 1L"/>
</dbReference>
<evidence type="ECO:0000313" key="1">
    <source>
        <dbReference type="EMBL" id="OCU02152.1"/>
    </source>
</evidence>
<protein>
    <submittedName>
        <fullName evidence="1">Uncharacterized protein</fullName>
    </submittedName>
</protein>
<accession>A0A974I5U5</accession>
<dbReference type="EMBL" id="CM004466">
    <property type="protein sequence ID" value="OCU02152.1"/>
    <property type="molecule type" value="Genomic_DNA"/>
</dbReference>
<sequence>MVNNNYRTDKGKYLILPITTNHKDTLARAFTSKGMNEDFLLVHFPNQLIIEKVYAMMPGYEAQAAISDDFYDFLTVGVILRSVYFGLPILFTY</sequence>
<name>A0A974I5U5_XENLA</name>
<proteinExistence type="predicted"/>
<dbReference type="AlphaFoldDB" id="A0A974I5U5"/>
<organism evidence="1 2">
    <name type="scientific">Xenopus laevis</name>
    <name type="common">African clawed frog</name>
    <dbReference type="NCBI Taxonomy" id="8355"/>
    <lineage>
        <taxon>Eukaryota</taxon>
        <taxon>Metazoa</taxon>
        <taxon>Chordata</taxon>
        <taxon>Craniata</taxon>
        <taxon>Vertebrata</taxon>
        <taxon>Euteleostomi</taxon>
        <taxon>Amphibia</taxon>
        <taxon>Batrachia</taxon>
        <taxon>Anura</taxon>
        <taxon>Pipoidea</taxon>
        <taxon>Pipidae</taxon>
        <taxon>Xenopodinae</taxon>
        <taxon>Xenopus</taxon>
        <taxon>Xenopus</taxon>
    </lineage>
</organism>
<evidence type="ECO:0000313" key="2">
    <source>
        <dbReference type="Proteomes" id="UP000694892"/>
    </source>
</evidence>